<dbReference type="CDD" id="cd14840">
    <property type="entry name" value="D-Ala-D-Ala_dipeptidase_Aad"/>
    <property type="match status" value="1"/>
</dbReference>
<comment type="similarity">
    <text evidence="9">Belongs to the peptidase M15D family.</text>
</comment>
<feature type="binding site" evidence="9">
    <location>
        <position position="148"/>
    </location>
    <ligand>
        <name>Zn(2+)</name>
        <dbReference type="ChEBI" id="CHEBI:29105"/>
        <note>catalytic</note>
    </ligand>
</feature>
<keyword evidence="8" id="KW-0961">Cell wall biogenesis/degradation</keyword>
<reference evidence="10" key="1">
    <citation type="submission" date="2024-07" db="EMBL/GenBank/DDBJ databases">
        <title>Complete genome sequence of Verrucomicrobiaceae bacterium NT6N.</title>
        <authorList>
            <person name="Huang C."/>
            <person name="Takami H."/>
            <person name="Hamasaki K."/>
        </authorList>
    </citation>
    <scope>NUCLEOTIDE SEQUENCE</scope>
    <source>
        <strain evidence="10">NT6N</strain>
    </source>
</reference>
<evidence type="ECO:0000256" key="3">
    <source>
        <dbReference type="ARBA" id="ARBA00022723"/>
    </source>
</evidence>
<dbReference type="AlphaFoldDB" id="A0AAT9FKC7"/>
<dbReference type="PROSITE" id="PS51257">
    <property type="entry name" value="PROKAR_LIPOPROTEIN"/>
    <property type="match status" value="1"/>
</dbReference>
<evidence type="ECO:0000256" key="2">
    <source>
        <dbReference type="ARBA" id="ARBA00022670"/>
    </source>
</evidence>
<gene>
    <name evidence="10" type="ORF">NT6N_14220</name>
</gene>
<comment type="cofactor">
    <cofactor evidence="9">
        <name>Zn(2+)</name>
        <dbReference type="ChEBI" id="CHEBI:29105"/>
    </cofactor>
    <text evidence="9">Binds 1 zinc ion per subunit.</text>
</comment>
<dbReference type="KEGG" id="osu:NT6N_14220"/>
<evidence type="ECO:0000256" key="9">
    <source>
        <dbReference type="HAMAP-Rule" id="MF_01924"/>
    </source>
</evidence>
<evidence type="ECO:0000256" key="7">
    <source>
        <dbReference type="ARBA" id="ARBA00023049"/>
    </source>
</evidence>
<keyword evidence="6 9" id="KW-0224">Dipeptidase</keyword>
<dbReference type="PANTHER" id="PTHR43126:SF1">
    <property type="entry name" value="D-ALANYL-D-ALANINE DIPEPTIDASE"/>
    <property type="match status" value="1"/>
</dbReference>
<name>A0AAT9FKC7_9BACT</name>
<dbReference type="InterPro" id="IPR000755">
    <property type="entry name" value="A_A_dipeptidase"/>
</dbReference>
<keyword evidence="7 9" id="KW-0482">Metalloprotease</keyword>
<feature type="active site" description="Proton donor/acceptor" evidence="9">
    <location>
        <position position="205"/>
    </location>
</feature>
<protein>
    <recommendedName>
        <fullName evidence="9">D-alanyl-D-alanine dipeptidase</fullName>
        <shortName evidence="9">D-Ala-D-Ala dipeptidase</shortName>
        <ecNumber evidence="9">3.4.13.22</ecNumber>
    </recommendedName>
</protein>
<proteinExistence type="inferred from homology"/>
<dbReference type="SUPFAM" id="SSF55166">
    <property type="entry name" value="Hedgehog/DD-peptidase"/>
    <property type="match status" value="1"/>
</dbReference>
<dbReference type="EC" id="3.4.13.22" evidence="9"/>
<evidence type="ECO:0000256" key="1">
    <source>
        <dbReference type="ARBA" id="ARBA00001362"/>
    </source>
</evidence>
<dbReference type="InterPro" id="IPR009045">
    <property type="entry name" value="Zn_M74/Hedgehog-like"/>
</dbReference>
<keyword evidence="3 9" id="KW-0479">Metal-binding</keyword>
<dbReference type="HAMAP" id="MF_01924">
    <property type="entry name" value="A_A_dipeptidase"/>
    <property type="match status" value="1"/>
</dbReference>
<accession>A0AAT9FKC7</accession>
<feature type="binding site" evidence="9">
    <location>
        <position position="141"/>
    </location>
    <ligand>
        <name>Zn(2+)</name>
        <dbReference type="ChEBI" id="CHEBI:29105"/>
        <note>catalytic</note>
    </ligand>
</feature>
<keyword evidence="4 9" id="KW-0378">Hydrolase</keyword>
<dbReference type="GO" id="GO:0160237">
    <property type="term" value="F:D-Ala-D-Ala dipeptidase activity"/>
    <property type="evidence" value="ECO:0007669"/>
    <property type="project" value="UniProtKB-EC"/>
</dbReference>
<dbReference type="EMBL" id="AP026866">
    <property type="protein sequence ID" value="BDS06382.1"/>
    <property type="molecule type" value="Genomic_DNA"/>
</dbReference>
<feature type="site" description="Transition state stabilizer" evidence="9">
    <location>
        <position position="112"/>
    </location>
</feature>
<dbReference type="GO" id="GO:0071555">
    <property type="term" value="P:cell wall organization"/>
    <property type="evidence" value="ECO:0007669"/>
    <property type="project" value="UniProtKB-KW"/>
</dbReference>
<dbReference type="GO" id="GO:0008270">
    <property type="term" value="F:zinc ion binding"/>
    <property type="evidence" value="ECO:0007669"/>
    <property type="project" value="UniProtKB-UniRule"/>
</dbReference>
<comment type="function">
    <text evidence="9">Catalyzes hydrolysis of the D-alanyl-D-alanine dipeptide.</text>
</comment>
<dbReference type="GO" id="GO:0006508">
    <property type="term" value="P:proteolysis"/>
    <property type="evidence" value="ECO:0007669"/>
    <property type="project" value="UniProtKB-KW"/>
</dbReference>
<comment type="catalytic activity">
    <reaction evidence="1 9">
        <text>D-alanyl-D-alanine + H2O = 2 D-alanine</text>
        <dbReference type="Rhea" id="RHEA:20661"/>
        <dbReference type="ChEBI" id="CHEBI:15377"/>
        <dbReference type="ChEBI" id="CHEBI:57416"/>
        <dbReference type="ChEBI" id="CHEBI:57822"/>
        <dbReference type="EC" id="3.4.13.22"/>
    </reaction>
</comment>
<evidence type="ECO:0000256" key="5">
    <source>
        <dbReference type="ARBA" id="ARBA00022833"/>
    </source>
</evidence>
<evidence type="ECO:0000313" key="10">
    <source>
        <dbReference type="EMBL" id="BDS06382.1"/>
    </source>
</evidence>
<feature type="binding site" evidence="9">
    <location>
        <position position="208"/>
    </location>
    <ligand>
        <name>Zn(2+)</name>
        <dbReference type="ChEBI" id="CHEBI:29105"/>
        <note>catalytic</note>
    </ligand>
</feature>
<dbReference type="Gene3D" id="3.30.1380.10">
    <property type="match status" value="1"/>
</dbReference>
<keyword evidence="2 9" id="KW-0645">Protease</keyword>
<sequence>MRALFPLGLCCFLTACSSQMNETPSAGPQGSQELPVSKDPVLAKAGLIEIAEVDRSIFVDLQYKGASPISTEPLYSSDFKALLKPETAVRLKKANNLVKGHGYRILVWDAYRPPSAQMKLWHASGHNDTFVANPNSAPSQHSCGTAVDVTLVTSRGKPVKMPTGFDAFTANAASNYTHKDPEVLRNVQILQSAMHAAGFYPLPAEWWHYIDKNYHKYPDTIPLSAIQPQN</sequence>
<dbReference type="GO" id="GO:0008237">
    <property type="term" value="F:metallopeptidase activity"/>
    <property type="evidence" value="ECO:0007669"/>
    <property type="project" value="UniProtKB-KW"/>
</dbReference>
<evidence type="ECO:0000256" key="4">
    <source>
        <dbReference type="ARBA" id="ARBA00022801"/>
    </source>
</evidence>
<evidence type="ECO:0000256" key="8">
    <source>
        <dbReference type="ARBA" id="ARBA00023316"/>
    </source>
</evidence>
<evidence type="ECO:0000256" key="6">
    <source>
        <dbReference type="ARBA" id="ARBA00022997"/>
    </source>
</evidence>
<organism evidence="10">
    <name type="scientific">Oceaniferula spumae</name>
    <dbReference type="NCBI Taxonomy" id="2979115"/>
    <lineage>
        <taxon>Bacteria</taxon>
        <taxon>Pseudomonadati</taxon>
        <taxon>Verrucomicrobiota</taxon>
        <taxon>Verrucomicrobiia</taxon>
        <taxon>Verrucomicrobiales</taxon>
        <taxon>Verrucomicrobiaceae</taxon>
        <taxon>Oceaniferula</taxon>
    </lineage>
</organism>
<dbReference type="Pfam" id="PF01427">
    <property type="entry name" value="Peptidase_M15"/>
    <property type="match status" value="1"/>
</dbReference>
<dbReference type="PANTHER" id="PTHR43126">
    <property type="entry name" value="D-ALANYL-D-ALANINE DIPEPTIDASE"/>
    <property type="match status" value="1"/>
</dbReference>
<keyword evidence="5 9" id="KW-0862">Zinc</keyword>